<evidence type="ECO:0000313" key="2">
    <source>
        <dbReference type="Proteomes" id="UP000470010"/>
    </source>
</evidence>
<accession>A0A7K0GAW8</accession>
<dbReference type="RefSeq" id="WP_144688741.1">
    <property type="nucleotide sequence ID" value="NZ_VLLQ01000011.1"/>
</dbReference>
<dbReference type="AlphaFoldDB" id="A0A7K0GAW8"/>
<gene>
    <name evidence="1" type="ORF">GJE22_08260</name>
</gene>
<protein>
    <submittedName>
        <fullName evidence="1">Uncharacterized protein</fullName>
    </submittedName>
</protein>
<evidence type="ECO:0000313" key="1">
    <source>
        <dbReference type="EMBL" id="MRX80580.1"/>
    </source>
</evidence>
<keyword evidence="2" id="KW-1185">Reference proteome</keyword>
<dbReference type="Proteomes" id="UP000470010">
    <property type="component" value="Unassembled WGS sequence"/>
</dbReference>
<comment type="caution">
    <text evidence="1">The sequence shown here is derived from an EMBL/GenBank/DDBJ whole genome shotgun (WGS) entry which is preliminary data.</text>
</comment>
<reference evidence="2" key="1">
    <citation type="submission" date="2019-08" db="EMBL/GenBank/DDBJ databases">
        <title>Arthrobacter sp. nov., isolated from plateau pika and Tibetan wild ass.</title>
        <authorList>
            <person name="Ge Y."/>
        </authorList>
    </citation>
    <scope>NUCLEOTIDE SEQUENCE [LARGE SCALE GENOMIC DNA]</scope>
    <source>
        <strain evidence="2">HF-1365</strain>
    </source>
</reference>
<proteinExistence type="predicted"/>
<organism evidence="1 2">
    <name type="scientific">Enorma shizhengliae</name>
    <dbReference type="NCBI Taxonomy" id="2606615"/>
    <lineage>
        <taxon>Bacteria</taxon>
        <taxon>Bacillati</taxon>
        <taxon>Actinomycetota</taxon>
        <taxon>Coriobacteriia</taxon>
        <taxon>Coriobacteriales</taxon>
        <taxon>Coriobacteriaceae</taxon>
        <taxon>Enorma</taxon>
    </lineage>
</organism>
<sequence length="199" mass="22549">MAHIGCICGNDVRGNGVETIYRFVSDDLMNEYAETEPFFRLPYLPGEKAEVWLCNECGRAIFFDDGGLRVTRFMRPAGLAEFGQCHEPAKAGVFYNNTVFFDAVDEYFTIESAAGREPDYEFFYKEYAEGRPLLSPSVMQEKVFGNPNRRFPRWTRALLSGSFLAVFDDANGISDAPSRLWLLSEEDMAALRHSDTSTE</sequence>
<dbReference type="EMBL" id="VTFZ01000011">
    <property type="protein sequence ID" value="MRX80580.1"/>
    <property type="molecule type" value="Genomic_DNA"/>
</dbReference>
<name>A0A7K0GAW8_9ACTN</name>